<comment type="caution">
    <text evidence="9">The sequence shown here is derived from an EMBL/GenBank/DDBJ whole genome shotgun (WGS) entry which is preliminary data.</text>
</comment>
<keyword evidence="3" id="KW-0547">Nucleotide-binding</keyword>
<reference evidence="9 10" key="1">
    <citation type="submission" date="2009-12" db="EMBL/GenBank/DDBJ databases">
        <title>Genome Sequence of Lactobacillus gasseri 224-1.</title>
        <authorList>
            <person name="Durkin A.S."/>
            <person name="Madupu R."/>
            <person name="Torralba M."/>
            <person name="Methe B."/>
            <person name="Sutton G."/>
            <person name="Strausberg R.L."/>
            <person name="Nelson K.E."/>
        </authorList>
    </citation>
    <scope>NUCLEOTIDE SEQUENCE [LARGE SCALE GENOMIC DNA]</scope>
    <source>
        <strain evidence="9 10">224-1</strain>
    </source>
</reference>
<dbReference type="FunFam" id="3.40.50.20:FF:000001">
    <property type="entry name" value="Carbamoyl-phosphate synthase large chain"/>
    <property type="match status" value="1"/>
</dbReference>
<keyword evidence="1 9" id="KW-0436">Ligase</keyword>
<dbReference type="GO" id="GO:0005524">
    <property type="term" value="F:ATP binding"/>
    <property type="evidence" value="ECO:0007669"/>
    <property type="project" value="UniProtKB-KW"/>
</dbReference>
<dbReference type="GO" id="GO:0004088">
    <property type="term" value="F:carbamoyl-phosphate synthase (glutamine-hydrolyzing) activity"/>
    <property type="evidence" value="ECO:0007669"/>
    <property type="project" value="UniProtKB-EC"/>
</dbReference>
<evidence type="ECO:0000313" key="10">
    <source>
        <dbReference type="Proteomes" id="UP000003684"/>
    </source>
</evidence>
<evidence type="ECO:0000256" key="3">
    <source>
        <dbReference type="ARBA" id="ARBA00022741"/>
    </source>
</evidence>
<name>D1YJW3_LACGS</name>
<sequence>MPLHNEINKVLVIGAGPSIVGEVTELDILAKQALAAFEESSIQVVLINPNPATVTTDPRPDVNVYLEPMTLPFVKRIIRMEKPDAIIPAFGGKPALRLTKELLESGILTQMNIELLTINSLALSLSTPHNFYTFLKANKIAVANQWILEKEDDLRRIVEHAHFPLLLSKNSIIVQTI</sequence>
<accession>D1YJW3</accession>
<evidence type="ECO:0000313" key="9">
    <source>
        <dbReference type="EMBL" id="EFB62260.1"/>
    </source>
</evidence>
<dbReference type="PANTHER" id="PTHR11405">
    <property type="entry name" value="CARBAMOYLTRANSFERASE FAMILY MEMBER"/>
    <property type="match status" value="1"/>
</dbReference>
<keyword evidence="5" id="KW-0665">Pyrimidine biosynthesis</keyword>
<dbReference type="InterPro" id="IPR058047">
    <property type="entry name" value="CPSase_preATP-grasp"/>
</dbReference>
<dbReference type="Proteomes" id="UP000003684">
    <property type="component" value="Unassembled WGS sequence"/>
</dbReference>
<comment type="catalytic activity">
    <reaction evidence="7">
        <text>hydrogencarbonate + NH4(+) + 2 ATP = carbamoyl phosphate + 2 ADP + phosphate + 2 H(+)</text>
        <dbReference type="Rhea" id="RHEA:18029"/>
        <dbReference type="ChEBI" id="CHEBI:15378"/>
        <dbReference type="ChEBI" id="CHEBI:17544"/>
        <dbReference type="ChEBI" id="CHEBI:28938"/>
        <dbReference type="ChEBI" id="CHEBI:30616"/>
        <dbReference type="ChEBI" id="CHEBI:43474"/>
        <dbReference type="ChEBI" id="CHEBI:58228"/>
        <dbReference type="ChEBI" id="CHEBI:456216"/>
        <dbReference type="EC" id="6.3.4.16"/>
    </reaction>
</comment>
<dbReference type="GO" id="GO:0006221">
    <property type="term" value="P:pyrimidine nucleotide biosynthetic process"/>
    <property type="evidence" value="ECO:0007669"/>
    <property type="project" value="UniProtKB-KW"/>
</dbReference>
<evidence type="ECO:0000256" key="6">
    <source>
        <dbReference type="ARBA" id="ARBA00023211"/>
    </source>
</evidence>
<dbReference type="EMBL" id="ADFT01000024">
    <property type="protein sequence ID" value="EFB62260.1"/>
    <property type="molecule type" value="Genomic_DNA"/>
</dbReference>
<dbReference type="GO" id="GO:0046872">
    <property type="term" value="F:metal ion binding"/>
    <property type="evidence" value="ECO:0007669"/>
    <property type="project" value="UniProtKB-KW"/>
</dbReference>
<evidence type="ECO:0000259" key="8">
    <source>
        <dbReference type="Pfam" id="PF25596"/>
    </source>
</evidence>
<dbReference type="GO" id="GO:0005737">
    <property type="term" value="C:cytoplasm"/>
    <property type="evidence" value="ECO:0007669"/>
    <property type="project" value="TreeGrafter"/>
</dbReference>
<dbReference type="SUPFAM" id="SSF52440">
    <property type="entry name" value="PreATP-grasp domain"/>
    <property type="match status" value="1"/>
</dbReference>
<evidence type="ECO:0000256" key="1">
    <source>
        <dbReference type="ARBA" id="ARBA00022598"/>
    </source>
</evidence>
<feature type="domain" description="Carbamoyl phosphate synthase preATP-grasp" evidence="8">
    <location>
        <begin position="7"/>
        <end position="119"/>
    </location>
</feature>
<dbReference type="Pfam" id="PF25596">
    <property type="entry name" value="CPSase_L_D1"/>
    <property type="match status" value="1"/>
</dbReference>
<organism evidence="9 10">
    <name type="scientific">Lactobacillus gasseri 224-1</name>
    <dbReference type="NCBI Taxonomy" id="679196"/>
    <lineage>
        <taxon>Bacteria</taxon>
        <taxon>Bacillati</taxon>
        <taxon>Bacillota</taxon>
        <taxon>Bacilli</taxon>
        <taxon>Lactobacillales</taxon>
        <taxon>Lactobacillaceae</taxon>
        <taxon>Lactobacillus</taxon>
    </lineage>
</organism>
<dbReference type="GO" id="GO:0004087">
    <property type="term" value="F:carbamoyl-phosphate synthase (ammonia) activity"/>
    <property type="evidence" value="ECO:0007669"/>
    <property type="project" value="UniProtKB-EC"/>
</dbReference>
<keyword evidence="6" id="KW-0464">Manganese</keyword>
<dbReference type="GO" id="GO:0006541">
    <property type="term" value="P:glutamine metabolic process"/>
    <property type="evidence" value="ECO:0007669"/>
    <property type="project" value="TreeGrafter"/>
</dbReference>
<evidence type="ECO:0000256" key="2">
    <source>
        <dbReference type="ARBA" id="ARBA00022723"/>
    </source>
</evidence>
<dbReference type="InterPro" id="IPR016185">
    <property type="entry name" value="PreATP-grasp_dom_sf"/>
</dbReference>
<dbReference type="PANTHER" id="PTHR11405:SF53">
    <property type="entry name" value="CARBAMOYL-PHOSPHATE SYNTHASE [AMMONIA], MITOCHONDRIAL"/>
    <property type="match status" value="1"/>
</dbReference>
<evidence type="ECO:0000256" key="4">
    <source>
        <dbReference type="ARBA" id="ARBA00022840"/>
    </source>
</evidence>
<evidence type="ECO:0000256" key="7">
    <source>
        <dbReference type="ARBA" id="ARBA00047359"/>
    </source>
</evidence>
<proteinExistence type="predicted"/>
<dbReference type="EC" id="6.3.5.5" evidence="9"/>
<evidence type="ECO:0000256" key="5">
    <source>
        <dbReference type="ARBA" id="ARBA00022975"/>
    </source>
</evidence>
<gene>
    <name evidence="9" type="primary">carB</name>
    <name evidence="9" type="ORF">HMPREF9209_0928</name>
</gene>
<dbReference type="AlphaFoldDB" id="D1YJW3"/>
<protein>
    <submittedName>
        <fullName evidence="9">Carbamoyl phosphate synthase large subunit</fullName>
        <ecNumber evidence="9">6.3.5.5</ecNumber>
    </submittedName>
</protein>
<keyword evidence="4" id="KW-0067">ATP-binding</keyword>
<dbReference type="Gene3D" id="3.40.50.20">
    <property type="match status" value="1"/>
</dbReference>
<keyword evidence="2" id="KW-0479">Metal-binding</keyword>